<protein>
    <recommendedName>
        <fullName evidence="4">RGS domain-containing protein</fullName>
    </recommendedName>
</protein>
<dbReference type="InterPro" id="IPR044926">
    <property type="entry name" value="RGS_subdomain_2"/>
</dbReference>
<proteinExistence type="predicted"/>
<dbReference type="SUPFAM" id="SSF48097">
    <property type="entry name" value="Regulator of G-protein signaling, RGS"/>
    <property type="match status" value="1"/>
</dbReference>
<keyword evidence="1" id="KW-1133">Transmembrane helix</keyword>
<reference evidence="2 3" key="1">
    <citation type="submission" date="2016-08" db="EMBL/GenBank/DDBJ databases">
        <title>Genomes of anaerobic fungi encode conserved fungal cellulosomes for biomass hydrolysis.</title>
        <authorList>
            <consortium name="DOE Joint Genome Institute"/>
            <person name="Haitjema C.H."/>
            <person name="Gilmore S.P."/>
            <person name="Henske J.K."/>
            <person name="Solomon K.V."/>
            <person name="De Groot R."/>
            <person name="Kuo A."/>
            <person name="Mondo S.J."/>
            <person name="Salamov A.A."/>
            <person name="Labutti K."/>
            <person name="Zhao Z."/>
            <person name="Chiniquy J."/>
            <person name="Barry K."/>
            <person name="Brewer H.M."/>
            <person name="Purvine S.O."/>
            <person name="Wright A.T."/>
            <person name="Boxma B."/>
            <person name="Van Alen T."/>
            <person name="Hackstein J.H."/>
            <person name="Baker S.E."/>
            <person name="Grigoriev I.V."/>
            <person name="O'Malley M.A."/>
        </authorList>
    </citation>
    <scope>NUCLEOTIDE SEQUENCE [LARGE SCALE GENOMIC DNA]</scope>
    <source>
        <strain evidence="3">finn</strain>
    </source>
</reference>
<dbReference type="Gene3D" id="1.10.167.10">
    <property type="entry name" value="Regulator of G-protein Signalling 4, domain 2"/>
    <property type="match status" value="1"/>
</dbReference>
<dbReference type="STRING" id="1754191.A0A1Y1UWV5"/>
<keyword evidence="1" id="KW-0472">Membrane</keyword>
<gene>
    <name evidence="2" type="ORF">BCR36DRAFT_400284</name>
</gene>
<evidence type="ECO:0000313" key="3">
    <source>
        <dbReference type="Proteomes" id="UP000193719"/>
    </source>
</evidence>
<dbReference type="OrthoDB" id="2155392at2759"/>
<name>A0A1Y1UWV5_9FUNG</name>
<accession>A0A1Y1UWV5</accession>
<evidence type="ECO:0008006" key="4">
    <source>
        <dbReference type="Google" id="ProtNLM"/>
    </source>
</evidence>
<dbReference type="EMBL" id="MCFH01000063">
    <property type="protein sequence ID" value="ORX42570.1"/>
    <property type="molecule type" value="Genomic_DNA"/>
</dbReference>
<organism evidence="2 3">
    <name type="scientific">Piromyces finnis</name>
    <dbReference type="NCBI Taxonomy" id="1754191"/>
    <lineage>
        <taxon>Eukaryota</taxon>
        <taxon>Fungi</taxon>
        <taxon>Fungi incertae sedis</taxon>
        <taxon>Chytridiomycota</taxon>
        <taxon>Chytridiomycota incertae sedis</taxon>
        <taxon>Neocallimastigomycetes</taxon>
        <taxon>Neocallimastigales</taxon>
        <taxon>Neocallimastigaceae</taxon>
        <taxon>Piromyces</taxon>
    </lineage>
</organism>
<feature type="transmembrane region" description="Helical" evidence="1">
    <location>
        <begin position="26"/>
        <end position="48"/>
    </location>
</feature>
<keyword evidence="1" id="KW-0812">Transmembrane</keyword>
<evidence type="ECO:0000313" key="2">
    <source>
        <dbReference type="EMBL" id="ORX42570.1"/>
    </source>
</evidence>
<dbReference type="Proteomes" id="UP000193719">
    <property type="component" value="Unassembled WGS sequence"/>
</dbReference>
<evidence type="ECO:0000256" key="1">
    <source>
        <dbReference type="SAM" id="Phobius"/>
    </source>
</evidence>
<dbReference type="InterPro" id="IPR036305">
    <property type="entry name" value="RGS_sf"/>
</dbReference>
<sequence>MLDKSNANLPPRAILTIFNITKGGKLVYALISLYMFFVSITLPIIHYYKSKSLKNKYFQNPICSIHYFYKVLNTPSLLNELREIAIKEFSVENVLFWENYEILRNMSMEYLLEYRSFSQQETSQTLRSFDFEAIYKQQRMNYYPISPTDDITNSEYSSSLPIPQEIISYYTSFYHMFIDFNGPAVVGLQEKTIKNIINEFCTYPTIGVYDQAAHEVVEMMYHSLYPILLRQNQKHIMNTVK</sequence>
<reference evidence="2 3" key="2">
    <citation type="submission" date="2016-08" db="EMBL/GenBank/DDBJ databases">
        <title>Pervasive Adenine N6-methylation of Active Genes in Fungi.</title>
        <authorList>
            <consortium name="DOE Joint Genome Institute"/>
            <person name="Mondo S.J."/>
            <person name="Dannebaum R.O."/>
            <person name="Kuo R.C."/>
            <person name="Labutti K."/>
            <person name="Haridas S."/>
            <person name="Kuo A."/>
            <person name="Salamov A."/>
            <person name="Ahrendt S.R."/>
            <person name="Lipzen A."/>
            <person name="Sullivan W."/>
            <person name="Andreopoulos W.B."/>
            <person name="Clum A."/>
            <person name="Lindquist E."/>
            <person name="Daum C."/>
            <person name="Ramamoorthy G.K."/>
            <person name="Gryganskyi A."/>
            <person name="Culley D."/>
            <person name="Magnuson J.K."/>
            <person name="James T.Y."/>
            <person name="O'Malley M.A."/>
            <person name="Stajich J.E."/>
            <person name="Spatafora J.W."/>
            <person name="Visel A."/>
            <person name="Grigoriev I.V."/>
        </authorList>
    </citation>
    <scope>NUCLEOTIDE SEQUENCE [LARGE SCALE GENOMIC DNA]</scope>
    <source>
        <strain evidence="3">finn</strain>
    </source>
</reference>
<dbReference type="AlphaFoldDB" id="A0A1Y1UWV5"/>
<keyword evidence="3" id="KW-1185">Reference proteome</keyword>
<comment type="caution">
    <text evidence="2">The sequence shown here is derived from an EMBL/GenBank/DDBJ whole genome shotgun (WGS) entry which is preliminary data.</text>
</comment>